<protein>
    <submittedName>
        <fullName evidence="2">Pyridoxamine 5'-phosphate oxidase family protein</fullName>
    </submittedName>
</protein>
<dbReference type="InterPro" id="IPR052917">
    <property type="entry name" value="Stress-Dev_Protein"/>
</dbReference>
<dbReference type="EMBL" id="JADIMT010000042">
    <property type="protein sequence ID" value="MBO8435976.1"/>
    <property type="molecule type" value="Genomic_DNA"/>
</dbReference>
<dbReference type="PROSITE" id="PS00028">
    <property type="entry name" value="ZINC_FINGER_C2H2_1"/>
    <property type="match status" value="1"/>
</dbReference>
<dbReference type="SUPFAM" id="SSF50475">
    <property type="entry name" value="FMN-binding split barrel"/>
    <property type="match status" value="1"/>
</dbReference>
<dbReference type="AlphaFoldDB" id="A0A9D9E0K1"/>
<dbReference type="InterPro" id="IPR012349">
    <property type="entry name" value="Split_barrel_FMN-bd"/>
</dbReference>
<sequence length="193" mass="22272">MDMEGMYICQSCGRAIDSPDLFGTHGDGHRNEDYCINCFKNGVFSCSPEVVRPIGLKRWMKDEDKASWILDRCGYVTLSTINEEGFPRPVAIDVIAHDGIREIWMTTYRNSAKARHLRRNQKAGIAFVREADSVSLIGKAEVVTDKDTLRRYWKDFFFHYYPGGPYDEKYCLIRFSTQEVMLWIDGKPSTISF</sequence>
<dbReference type="InterPro" id="IPR013087">
    <property type="entry name" value="Znf_C2H2_type"/>
</dbReference>
<evidence type="ECO:0000313" key="3">
    <source>
        <dbReference type="Proteomes" id="UP000823615"/>
    </source>
</evidence>
<evidence type="ECO:0000259" key="1">
    <source>
        <dbReference type="PROSITE" id="PS00028"/>
    </source>
</evidence>
<dbReference type="Pfam" id="PF12674">
    <property type="entry name" value="Zn_ribbon_2"/>
    <property type="match status" value="1"/>
</dbReference>
<reference evidence="2" key="2">
    <citation type="journal article" date="2021" name="PeerJ">
        <title>Extensive microbial diversity within the chicken gut microbiome revealed by metagenomics and culture.</title>
        <authorList>
            <person name="Gilroy R."/>
            <person name="Ravi A."/>
            <person name="Getino M."/>
            <person name="Pursley I."/>
            <person name="Horton D.L."/>
            <person name="Alikhan N.F."/>
            <person name="Baker D."/>
            <person name="Gharbi K."/>
            <person name="Hall N."/>
            <person name="Watson M."/>
            <person name="Adriaenssens E.M."/>
            <person name="Foster-Nyarko E."/>
            <person name="Jarju S."/>
            <person name="Secka A."/>
            <person name="Antonio M."/>
            <person name="Oren A."/>
            <person name="Chaudhuri R.R."/>
            <person name="La Ragione R."/>
            <person name="Hildebrand F."/>
            <person name="Pallen M.J."/>
        </authorList>
    </citation>
    <scope>NUCLEOTIDE SEQUENCE</scope>
    <source>
        <strain evidence="2">7293</strain>
    </source>
</reference>
<name>A0A9D9E0K1_9SPIO</name>
<comment type="caution">
    <text evidence="2">The sequence shown here is derived from an EMBL/GenBank/DDBJ whole genome shotgun (WGS) entry which is preliminary data.</text>
</comment>
<accession>A0A9D9E0K1</accession>
<dbReference type="Pfam" id="PF01243">
    <property type="entry name" value="PNPOx_N"/>
    <property type="match status" value="1"/>
</dbReference>
<gene>
    <name evidence="2" type="ORF">IAA97_03250</name>
</gene>
<dbReference type="InterPro" id="IPR011576">
    <property type="entry name" value="Pyridox_Oxase_N"/>
</dbReference>
<reference evidence="2" key="1">
    <citation type="submission" date="2020-10" db="EMBL/GenBank/DDBJ databases">
        <authorList>
            <person name="Gilroy R."/>
        </authorList>
    </citation>
    <scope>NUCLEOTIDE SEQUENCE</scope>
    <source>
        <strain evidence="2">7293</strain>
    </source>
</reference>
<evidence type="ECO:0000313" key="2">
    <source>
        <dbReference type="EMBL" id="MBO8435976.1"/>
    </source>
</evidence>
<dbReference type="PANTHER" id="PTHR34818">
    <property type="entry name" value="PROTEIN BLI-3"/>
    <property type="match status" value="1"/>
</dbReference>
<dbReference type="Proteomes" id="UP000823615">
    <property type="component" value="Unassembled WGS sequence"/>
</dbReference>
<feature type="domain" description="C2H2-type" evidence="1">
    <location>
        <begin position="9"/>
        <end position="29"/>
    </location>
</feature>
<dbReference type="PANTHER" id="PTHR34818:SF1">
    <property type="entry name" value="PROTEIN BLI-3"/>
    <property type="match status" value="1"/>
</dbReference>
<dbReference type="InterPro" id="IPR025868">
    <property type="entry name" value="Zn_ribbon_dom_put"/>
</dbReference>
<proteinExistence type="predicted"/>
<organism evidence="2 3">
    <name type="scientific">Candidatus Ornithospirochaeta stercoripullorum</name>
    <dbReference type="NCBI Taxonomy" id="2840899"/>
    <lineage>
        <taxon>Bacteria</taxon>
        <taxon>Pseudomonadati</taxon>
        <taxon>Spirochaetota</taxon>
        <taxon>Spirochaetia</taxon>
        <taxon>Spirochaetales</taxon>
        <taxon>Spirochaetaceae</taxon>
        <taxon>Spirochaetaceae incertae sedis</taxon>
        <taxon>Candidatus Ornithospirochaeta</taxon>
    </lineage>
</organism>
<dbReference type="Gene3D" id="2.30.110.10">
    <property type="entry name" value="Electron Transport, Fmn-binding Protein, Chain A"/>
    <property type="match status" value="1"/>
</dbReference>